<dbReference type="SUPFAM" id="SSF103473">
    <property type="entry name" value="MFS general substrate transporter"/>
    <property type="match status" value="1"/>
</dbReference>
<dbReference type="Gene3D" id="1.20.1250.20">
    <property type="entry name" value="MFS general substrate transporter like domains"/>
    <property type="match status" value="2"/>
</dbReference>
<dbReference type="OrthoDB" id="6133115at2759"/>
<evidence type="ECO:0000313" key="6">
    <source>
        <dbReference type="EMBL" id="KAH6873874.1"/>
    </source>
</evidence>
<keyword evidence="7" id="KW-1185">Reference proteome</keyword>
<feature type="transmembrane region" description="Helical" evidence="5">
    <location>
        <begin position="291"/>
        <end position="308"/>
    </location>
</feature>
<sequence length="331" mass="36670">MIMGNIQLLPSWQEEFNHPSAPVLGLLNSIHTVGAMISLPLIGWFIDRFGPRKSTALGASWTLVEAILHASSKHVAQFVIALVGAPLLLVELPLPKHRGTVLTYFPTAWYIGAIMAAWTTYGTHQIAELEYTQIKDAILKDSRAKEQGRYLDLIKTKPNKTRLIIVTFCGLFLEICTDIYLCCIGITETITQTTISGCPSMYNPVLAMGTSLVVELLGRRKPFIPSASGMFIAFILWTTLAAFYTTYQTNDYAIGVLVSIFLSNGAYDLGWTARWAYPAELLPYEVRARGVTYMMGVMHAAGFFSAYVNRIGYKPLDGSSTLLILPTHFLK</sequence>
<dbReference type="InterPro" id="IPR050360">
    <property type="entry name" value="MFS_Sugar_Transporters"/>
</dbReference>
<gene>
    <name evidence="6" type="ORF">B0T10DRAFT_465969</name>
</gene>
<dbReference type="EMBL" id="JAGPYM010000043">
    <property type="protein sequence ID" value="KAH6873874.1"/>
    <property type="molecule type" value="Genomic_DNA"/>
</dbReference>
<reference evidence="6 7" key="1">
    <citation type="journal article" date="2021" name="Nat. Commun.">
        <title>Genetic determinants of endophytism in the Arabidopsis root mycobiome.</title>
        <authorList>
            <person name="Mesny F."/>
            <person name="Miyauchi S."/>
            <person name="Thiergart T."/>
            <person name="Pickel B."/>
            <person name="Atanasova L."/>
            <person name="Karlsson M."/>
            <person name="Huettel B."/>
            <person name="Barry K.W."/>
            <person name="Haridas S."/>
            <person name="Chen C."/>
            <person name="Bauer D."/>
            <person name="Andreopoulos W."/>
            <person name="Pangilinan J."/>
            <person name="LaButti K."/>
            <person name="Riley R."/>
            <person name="Lipzen A."/>
            <person name="Clum A."/>
            <person name="Drula E."/>
            <person name="Henrissat B."/>
            <person name="Kohler A."/>
            <person name="Grigoriev I.V."/>
            <person name="Martin F.M."/>
            <person name="Hacquard S."/>
        </authorList>
    </citation>
    <scope>NUCLEOTIDE SEQUENCE [LARGE SCALE GENOMIC DNA]</scope>
    <source>
        <strain evidence="6 7">MPI-CAGE-CH-0241</strain>
    </source>
</reference>
<evidence type="ECO:0000256" key="4">
    <source>
        <dbReference type="ARBA" id="ARBA00023136"/>
    </source>
</evidence>
<keyword evidence="4 5" id="KW-0472">Membrane</keyword>
<comment type="caution">
    <text evidence="6">The sequence shown here is derived from an EMBL/GenBank/DDBJ whole genome shotgun (WGS) entry which is preliminary data.</text>
</comment>
<accession>A0A9P8VUK8</accession>
<proteinExistence type="predicted"/>
<feature type="transmembrane region" description="Helical" evidence="5">
    <location>
        <begin position="199"/>
        <end position="217"/>
    </location>
</feature>
<feature type="transmembrane region" description="Helical" evidence="5">
    <location>
        <begin position="229"/>
        <end position="246"/>
    </location>
</feature>
<protein>
    <submittedName>
        <fullName evidence="6">Major facilitator superfamily domain-containing protein</fullName>
    </submittedName>
</protein>
<evidence type="ECO:0000256" key="5">
    <source>
        <dbReference type="SAM" id="Phobius"/>
    </source>
</evidence>
<evidence type="ECO:0000256" key="2">
    <source>
        <dbReference type="ARBA" id="ARBA00022692"/>
    </source>
</evidence>
<feature type="transmembrane region" description="Helical" evidence="5">
    <location>
        <begin position="101"/>
        <end position="121"/>
    </location>
</feature>
<organism evidence="6 7">
    <name type="scientific">Thelonectria olida</name>
    <dbReference type="NCBI Taxonomy" id="1576542"/>
    <lineage>
        <taxon>Eukaryota</taxon>
        <taxon>Fungi</taxon>
        <taxon>Dikarya</taxon>
        <taxon>Ascomycota</taxon>
        <taxon>Pezizomycotina</taxon>
        <taxon>Sordariomycetes</taxon>
        <taxon>Hypocreomycetidae</taxon>
        <taxon>Hypocreales</taxon>
        <taxon>Nectriaceae</taxon>
        <taxon>Thelonectria</taxon>
    </lineage>
</organism>
<name>A0A9P8VUK8_9HYPO</name>
<dbReference type="InterPro" id="IPR036259">
    <property type="entry name" value="MFS_trans_sf"/>
</dbReference>
<dbReference type="InterPro" id="IPR005828">
    <property type="entry name" value="MFS_sugar_transport-like"/>
</dbReference>
<evidence type="ECO:0000256" key="1">
    <source>
        <dbReference type="ARBA" id="ARBA00004141"/>
    </source>
</evidence>
<dbReference type="PANTHER" id="PTHR48022:SF64">
    <property type="entry name" value="MAJOR FACILITATOR SUPERFAMILY (MFS) PROFILE DOMAIN-CONTAINING PROTEIN"/>
    <property type="match status" value="1"/>
</dbReference>
<dbReference type="AlphaFoldDB" id="A0A9P8VUK8"/>
<feature type="transmembrane region" description="Helical" evidence="5">
    <location>
        <begin position="163"/>
        <end position="187"/>
    </location>
</feature>
<dbReference type="Proteomes" id="UP000777438">
    <property type="component" value="Unassembled WGS sequence"/>
</dbReference>
<comment type="subcellular location">
    <subcellularLocation>
        <location evidence="1">Membrane</location>
        <topology evidence="1">Multi-pass membrane protein</topology>
    </subcellularLocation>
</comment>
<keyword evidence="3 5" id="KW-1133">Transmembrane helix</keyword>
<keyword evidence="2 5" id="KW-0812">Transmembrane</keyword>
<dbReference type="GO" id="GO:0016020">
    <property type="term" value="C:membrane"/>
    <property type="evidence" value="ECO:0007669"/>
    <property type="project" value="UniProtKB-SubCell"/>
</dbReference>
<evidence type="ECO:0000313" key="7">
    <source>
        <dbReference type="Proteomes" id="UP000777438"/>
    </source>
</evidence>
<dbReference type="Pfam" id="PF00083">
    <property type="entry name" value="Sugar_tr"/>
    <property type="match status" value="2"/>
</dbReference>
<feature type="transmembrane region" description="Helical" evidence="5">
    <location>
        <begin position="20"/>
        <end position="46"/>
    </location>
</feature>
<feature type="transmembrane region" description="Helical" evidence="5">
    <location>
        <begin position="75"/>
        <end position="95"/>
    </location>
</feature>
<dbReference type="GO" id="GO:0005351">
    <property type="term" value="F:carbohydrate:proton symporter activity"/>
    <property type="evidence" value="ECO:0007669"/>
    <property type="project" value="TreeGrafter"/>
</dbReference>
<evidence type="ECO:0000256" key="3">
    <source>
        <dbReference type="ARBA" id="ARBA00022989"/>
    </source>
</evidence>
<dbReference type="PANTHER" id="PTHR48022">
    <property type="entry name" value="PLASTIDIC GLUCOSE TRANSPORTER 4"/>
    <property type="match status" value="1"/>
</dbReference>
<feature type="transmembrane region" description="Helical" evidence="5">
    <location>
        <begin position="252"/>
        <end position="270"/>
    </location>
</feature>